<dbReference type="AlphaFoldDB" id="A0A8T0IW60"/>
<proteinExistence type="predicted"/>
<organism evidence="2 3">
    <name type="scientific">Ceratodon purpureus</name>
    <name type="common">Fire moss</name>
    <name type="synonym">Dicranum purpureum</name>
    <dbReference type="NCBI Taxonomy" id="3225"/>
    <lineage>
        <taxon>Eukaryota</taxon>
        <taxon>Viridiplantae</taxon>
        <taxon>Streptophyta</taxon>
        <taxon>Embryophyta</taxon>
        <taxon>Bryophyta</taxon>
        <taxon>Bryophytina</taxon>
        <taxon>Bryopsida</taxon>
        <taxon>Dicranidae</taxon>
        <taxon>Pseudoditrichales</taxon>
        <taxon>Ditrichaceae</taxon>
        <taxon>Ceratodon</taxon>
    </lineage>
</organism>
<keyword evidence="3" id="KW-1185">Reference proteome</keyword>
<dbReference type="Gene3D" id="3.40.50.410">
    <property type="entry name" value="von Willebrand factor, type A domain"/>
    <property type="match status" value="1"/>
</dbReference>
<reference evidence="2" key="1">
    <citation type="submission" date="2020-06" db="EMBL/GenBank/DDBJ databases">
        <title>WGS assembly of Ceratodon purpureus strain R40.</title>
        <authorList>
            <person name="Carey S.B."/>
            <person name="Jenkins J."/>
            <person name="Shu S."/>
            <person name="Lovell J.T."/>
            <person name="Sreedasyam A."/>
            <person name="Maumus F."/>
            <person name="Tiley G.P."/>
            <person name="Fernandez-Pozo N."/>
            <person name="Barry K."/>
            <person name="Chen C."/>
            <person name="Wang M."/>
            <person name="Lipzen A."/>
            <person name="Daum C."/>
            <person name="Saski C.A."/>
            <person name="Payton A.C."/>
            <person name="Mcbreen J.C."/>
            <person name="Conrad R.E."/>
            <person name="Kollar L.M."/>
            <person name="Olsson S."/>
            <person name="Huttunen S."/>
            <person name="Landis J.B."/>
            <person name="Wickett N.J."/>
            <person name="Johnson M.G."/>
            <person name="Rensing S.A."/>
            <person name="Grimwood J."/>
            <person name="Schmutz J."/>
            <person name="Mcdaniel S.F."/>
        </authorList>
    </citation>
    <scope>NUCLEOTIDE SEQUENCE</scope>
    <source>
        <strain evidence="2">R40</strain>
    </source>
</reference>
<evidence type="ECO:0000313" key="3">
    <source>
        <dbReference type="Proteomes" id="UP000822688"/>
    </source>
</evidence>
<dbReference type="PANTHER" id="PTHR45737:SF6">
    <property type="entry name" value="VON WILLEBRAND FACTOR A DOMAIN-CONTAINING PROTEIN 5A"/>
    <property type="match status" value="1"/>
</dbReference>
<evidence type="ECO:0000259" key="1">
    <source>
        <dbReference type="PROSITE" id="PS51468"/>
    </source>
</evidence>
<comment type="caution">
    <text evidence="2">The sequence shown here is derived from an EMBL/GenBank/DDBJ whole genome shotgun (WGS) entry which is preliminary data.</text>
</comment>
<dbReference type="SMART" id="SM00609">
    <property type="entry name" value="VIT"/>
    <property type="match status" value="1"/>
</dbReference>
<dbReference type="Pfam" id="PF08487">
    <property type="entry name" value="VIT"/>
    <property type="match status" value="1"/>
</dbReference>
<evidence type="ECO:0000313" key="2">
    <source>
        <dbReference type="EMBL" id="KAG0586901.1"/>
    </source>
</evidence>
<gene>
    <name evidence="2" type="ORF">KC19_2G125900</name>
</gene>
<dbReference type="InterPro" id="IPR036465">
    <property type="entry name" value="vWFA_dom_sf"/>
</dbReference>
<dbReference type="InterPro" id="IPR002035">
    <property type="entry name" value="VWF_A"/>
</dbReference>
<dbReference type="Proteomes" id="UP000822688">
    <property type="component" value="Chromosome 2"/>
</dbReference>
<dbReference type="PANTHER" id="PTHR45737">
    <property type="entry name" value="VON WILLEBRAND FACTOR A DOMAIN-CONTAINING PROTEIN 5A"/>
    <property type="match status" value="1"/>
</dbReference>
<accession>A0A8T0IW60</accession>
<dbReference type="PROSITE" id="PS51468">
    <property type="entry name" value="VIT"/>
    <property type="match status" value="1"/>
</dbReference>
<feature type="domain" description="VIT" evidence="1">
    <location>
        <begin position="5"/>
        <end position="134"/>
    </location>
</feature>
<dbReference type="SUPFAM" id="SSF53300">
    <property type="entry name" value="vWA-like"/>
    <property type="match status" value="1"/>
</dbReference>
<dbReference type="EMBL" id="CM026422">
    <property type="protein sequence ID" value="KAG0586901.1"/>
    <property type="molecule type" value="Genomic_DNA"/>
</dbReference>
<sequence length="958" mass="103818">MSGFYFVVVRSDGGLRQAAPLQSVAVTGLIRDAVAEYTMIQTYVNPLPKEYIDGAYTFPLYEGVAVTGFQAEVGGRKIVGKVAEKVAAREEYEEAVREGKTASLLEQEKPDMFQASIGNIPPGKTISICITLVSEMKHDAGENQVRFVLPTTVAPRHDSSFNMPDFSGRGFVRYPNSSSPFSVPASKLSINMACVMSKPITSVQSPSHTIEVHVGTTETTGSLESYTFDPNRARVSLTEDALLDCDLVIIIQSRGLDQPRVLVEHHPKDQTHAISLTFQPRFTLKPLQASELVFLVDVRSKSMLTRAGEALELFLRYIPFENHYFNVMGRSTTFGSSQQALFPTSVEFCAESLREGVKYAQKIKGYESGIEIGSAFLEISLRRRRDVPTQIFLLTDGQISEIEQLRRAISNAVDDGERSNQPFRVFSLGIGDSVSHHLIQSVARAGRGYAQLVMAGERMEKKVFNMLKAGLMPPVTDTTIQWTDSIVNDFVMVGGEDGADDDVALVNNNASKPLINLFSDSESPPTVSQDTPPPDISATIYQAPFKLPILCPGARFTAYAILSPTIPLPKELILRGVSPDGPVELRVKIESVVEGETMLHSLAARALARDFEEASSSVHALGKQKLALYEKQKLKHLGVSVAQREGQNRSDILPLSFNHVAEITKQKLIDIGETYNLSTKYTSWVVIDEEGPRNARDVVPVGSYIVDVSRPLPPTPCFGHTTPIYGSSFFGETQAFGASTPAFGASTPAFGASTPAFGASTPAFGNSSTPAFGAPPAPAFGAIAAPAFSGFGPAFSANASSAPASGAPQGALFGAPSAYGVPFSSSTGVFGSQASPFHKAPMSPTNPQMRLQSLLQLQSFDGLFPLVPAIAALFNTTVDNLKTKLGELRKQCTGLVVLAEGQWEAIWATCLTTEFIKSKLKELRNEWEPAVEKAERRVAFLVYNEEHIARFKAFARAT</sequence>
<name>A0A8T0IW60_CERPU</name>
<dbReference type="InterPro" id="IPR013694">
    <property type="entry name" value="VIT"/>
</dbReference>
<dbReference type="Pfam" id="PF13768">
    <property type="entry name" value="VWA_3"/>
    <property type="match status" value="1"/>
</dbReference>
<protein>
    <recommendedName>
        <fullName evidence="1">VIT domain-containing protein</fullName>
    </recommendedName>
</protein>